<dbReference type="AlphaFoldDB" id="A0A090VP05"/>
<evidence type="ECO:0000256" key="1">
    <source>
        <dbReference type="SAM" id="Coils"/>
    </source>
</evidence>
<dbReference type="GO" id="GO:0016740">
    <property type="term" value="F:transferase activity"/>
    <property type="evidence" value="ECO:0007669"/>
    <property type="project" value="UniProtKB-KW"/>
</dbReference>
<organism evidence="2 3">
    <name type="scientific">Algibacter lectus</name>
    <dbReference type="NCBI Taxonomy" id="221126"/>
    <lineage>
        <taxon>Bacteria</taxon>
        <taxon>Pseudomonadati</taxon>
        <taxon>Bacteroidota</taxon>
        <taxon>Flavobacteriia</taxon>
        <taxon>Flavobacteriales</taxon>
        <taxon>Flavobacteriaceae</taxon>
        <taxon>Algibacter</taxon>
    </lineage>
</organism>
<keyword evidence="2" id="KW-0808">Transferase</keyword>
<dbReference type="Proteomes" id="UP000029644">
    <property type="component" value="Unassembled WGS sequence"/>
</dbReference>
<dbReference type="InterPro" id="IPR018775">
    <property type="entry name" value="RlaP"/>
</dbReference>
<evidence type="ECO:0000313" key="3">
    <source>
        <dbReference type="Proteomes" id="UP000029644"/>
    </source>
</evidence>
<sequence length="252" mass="29937">MKEEIRTLFENRTELPLFYVESGSRLWGIASPDSDYDVRGFHLQSKEQYFDFKKHRDLIEIMDGDFDFVSYDIDKMFGLLAKSNPTVFEWIRAHIIYFNNLPNWDKMQNEIIKNFDFKALYYHYLSLAKGNINLMETDKKFTYKTAFYCIRGLLSAELATKKIIPELLIDKLFEQFETENEVIKIAKESLEKKKSKTEKEDVELEKKPILLSKIKAYAQELDKNVPEPSNNPEKLKTILRDYSFELKNHYYG</sequence>
<accession>A0A090VP05</accession>
<reference evidence="2 3" key="1">
    <citation type="journal article" date="2014" name="Genome Announc.">
        <title>Draft Genome Sequences of Marine Flavobacterium Algibacter lectus Strains SS8 and NR4.</title>
        <authorList>
            <person name="Takatani N."/>
            <person name="Nakanishi M."/>
            <person name="Meirelles P."/>
            <person name="Mino S."/>
            <person name="Suda W."/>
            <person name="Oshima K."/>
            <person name="Hattori M."/>
            <person name="Ohkuma M."/>
            <person name="Hosokawa M."/>
            <person name="Miyashita K."/>
            <person name="Thompson F.L."/>
            <person name="Niwa A."/>
            <person name="Sawabe T."/>
            <person name="Sawabe T."/>
        </authorList>
    </citation>
    <scope>NUCLEOTIDE SEQUENCE [LARGE SCALE GENOMIC DNA]</scope>
    <source>
        <strain evidence="2 3">JCM 19300</strain>
    </source>
</reference>
<dbReference type="EMBL" id="BBNQ01000030">
    <property type="protein sequence ID" value="GAL65029.1"/>
    <property type="molecule type" value="Genomic_DNA"/>
</dbReference>
<dbReference type="OrthoDB" id="9796845at2"/>
<dbReference type="RefSeq" id="WP_042506921.1">
    <property type="nucleotide sequence ID" value="NZ_BBNQ01000030.1"/>
</dbReference>
<dbReference type="Pfam" id="PF10127">
    <property type="entry name" value="RlaP"/>
    <property type="match status" value="1"/>
</dbReference>
<feature type="coiled-coil region" evidence="1">
    <location>
        <begin position="173"/>
        <end position="207"/>
    </location>
</feature>
<protein>
    <submittedName>
        <fullName evidence="2">Nucleotidyltransferase-like</fullName>
    </submittedName>
</protein>
<keyword evidence="1" id="KW-0175">Coiled coil</keyword>
<gene>
    <name evidence="2" type="ORF">JCM19300_2231</name>
</gene>
<name>A0A090VP05_9FLAO</name>
<comment type="caution">
    <text evidence="2">The sequence shown here is derived from an EMBL/GenBank/DDBJ whole genome shotgun (WGS) entry which is preliminary data.</text>
</comment>
<dbReference type="PANTHER" id="PTHR34817:SF1">
    <property type="entry name" value="NUCLEOTIDYLTRANSFERASE"/>
    <property type="match status" value="1"/>
</dbReference>
<evidence type="ECO:0000313" key="2">
    <source>
        <dbReference type="EMBL" id="GAL65029.1"/>
    </source>
</evidence>
<proteinExistence type="predicted"/>
<dbReference type="PANTHER" id="PTHR34817">
    <property type="entry name" value="NUCLEOTIDYLTRANSFERASE"/>
    <property type="match status" value="1"/>
</dbReference>